<accession>A0A1F7SEI6</accession>
<dbReference type="AlphaFoldDB" id="A0A1F7SEI6"/>
<organism evidence="2 3">
    <name type="scientific">Candidatus Shapirobacteria bacterium RBG_13_44_7</name>
    <dbReference type="NCBI Taxonomy" id="1802149"/>
    <lineage>
        <taxon>Bacteria</taxon>
        <taxon>Candidatus Shapironibacteriota</taxon>
    </lineage>
</organism>
<dbReference type="Proteomes" id="UP000185874">
    <property type="component" value="Unassembled WGS sequence"/>
</dbReference>
<evidence type="ECO:0000313" key="3">
    <source>
        <dbReference type="Proteomes" id="UP000185874"/>
    </source>
</evidence>
<evidence type="ECO:0000256" key="1">
    <source>
        <dbReference type="SAM" id="MobiDB-lite"/>
    </source>
</evidence>
<feature type="region of interest" description="Disordered" evidence="1">
    <location>
        <begin position="17"/>
        <end position="41"/>
    </location>
</feature>
<gene>
    <name evidence="2" type="ORF">A3K55_00085</name>
</gene>
<protein>
    <submittedName>
        <fullName evidence="2">Uncharacterized protein</fullName>
    </submittedName>
</protein>
<name>A0A1F7SEI6_9BACT</name>
<proteinExistence type="predicted"/>
<comment type="caution">
    <text evidence="2">The sequence shown here is derived from an EMBL/GenBank/DDBJ whole genome shotgun (WGS) entry which is preliminary data.</text>
</comment>
<dbReference type="EMBL" id="MGDJ01000032">
    <property type="protein sequence ID" value="OGL52206.1"/>
    <property type="molecule type" value="Genomic_DNA"/>
</dbReference>
<sequence length="63" mass="7214">MKGLLLFEKAENIGKKIDVEHGNESGEKANKEPEEKTRTVGDNFENKSKNLASFRHWLSIIEK</sequence>
<evidence type="ECO:0000313" key="2">
    <source>
        <dbReference type="EMBL" id="OGL52206.1"/>
    </source>
</evidence>
<reference evidence="2 3" key="1">
    <citation type="journal article" date="2016" name="Nat. Commun.">
        <title>Thousands of microbial genomes shed light on interconnected biogeochemical processes in an aquifer system.</title>
        <authorList>
            <person name="Anantharaman K."/>
            <person name="Brown C.T."/>
            <person name="Hug L.A."/>
            <person name="Sharon I."/>
            <person name="Castelle C.J."/>
            <person name="Probst A.J."/>
            <person name="Thomas B.C."/>
            <person name="Singh A."/>
            <person name="Wilkins M.J."/>
            <person name="Karaoz U."/>
            <person name="Brodie E.L."/>
            <person name="Williams K.H."/>
            <person name="Hubbard S.S."/>
            <person name="Banfield J.F."/>
        </authorList>
    </citation>
    <scope>NUCLEOTIDE SEQUENCE [LARGE SCALE GENOMIC DNA]</scope>
</reference>